<keyword evidence="4 7" id="KW-1133">Transmembrane helix</keyword>
<dbReference type="HAMAP" id="MF_01329">
    <property type="entry name" value="PSII_Psb30_Ycf12"/>
    <property type="match status" value="1"/>
</dbReference>
<keyword evidence="5 7" id="KW-0472">Membrane</keyword>
<keyword evidence="6 7" id="KW-0604">Photosystem II</keyword>
<sequence length="33" mass="3523">MTLELILQLASITLILASGPAIIFLVSLRQGNL</sequence>
<evidence type="ECO:0000256" key="4">
    <source>
        <dbReference type="ARBA" id="ARBA00022989"/>
    </source>
</evidence>
<evidence type="ECO:0000256" key="6">
    <source>
        <dbReference type="ARBA" id="ARBA00023276"/>
    </source>
</evidence>
<keyword evidence="2 7" id="KW-0602">Photosynthesis</keyword>
<dbReference type="EMBL" id="MK085997">
    <property type="protein sequence ID" value="QBX98436.1"/>
    <property type="molecule type" value="Genomic_DNA"/>
</dbReference>
<dbReference type="GO" id="GO:0015979">
    <property type="term" value="P:photosynthesis"/>
    <property type="evidence" value="ECO:0007669"/>
    <property type="project" value="UniProtKB-KW"/>
</dbReference>
<dbReference type="Pfam" id="PF05969">
    <property type="entry name" value="PSII_Ycf12"/>
    <property type="match status" value="1"/>
</dbReference>
<protein>
    <recommendedName>
        <fullName evidence="7">Photosystem II reaction center protein Psb30</fullName>
    </recommendedName>
    <alternativeName>
        <fullName evidence="7">Photosystem II reaction center protein Ycf12</fullName>
    </alternativeName>
</protein>
<geneLocation type="chloroplast" evidence="8"/>
<comment type="function">
    <text evidence="7">A core subunit of photosystem II (PSII), probably helps stabilize the reaction center.</text>
</comment>
<evidence type="ECO:0000256" key="5">
    <source>
        <dbReference type="ARBA" id="ARBA00023136"/>
    </source>
</evidence>
<organism evidence="8">
    <name type="scientific">Chloropicon sp. RCC4434</name>
    <dbReference type="NCBI Taxonomy" id="2565277"/>
    <lineage>
        <taxon>Eukaryota</taxon>
        <taxon>Viridiplantae</taxon>
        <taxon>Chlorophyta</taxon>
        <taxon>Chloropicophyceae</taxon>
        <taxon>Chloropicales</taxon>
        <taxon>Chloropicaceae</taxon>
        <taxon>Chloropicon</taxon>
    </lineage>
</organism>
<gene>
    <name evidence="7 8" type="primary">ycf12</name>
    <name evidence="7" type="synonym">psb30</name>
</gene>
<reference evidence="8" key="1">
    <citation type="journal article" date="2019" name="Genome Biol. Evol.">
        <title>Tracing the Evolution of the Plastome and Mitogenome in the Chloropicophyceae Uncovered Convergent tRNA Gene Losses and a Variant Plastid Genetic Code.</title>
        <authorList>
            <person name="Turmel M."/>
            <person name="Dos Santos A.L."/>
            <person name="Otis C."/>
            <person name="Sergerie R."/>
            <person name="Lemieux C."/>
        </authorList>
    </citation>
    <scope>NUCLEOTIDE SEQUENCE</scope>
</reference>
<comment type="similarity">
    <text evidence="7">Belongs to the Psb30/Ycf12 family.</text>
</comment>
<comment type="subcellular location">
    <subcellularLocation>
        <location evidence="1">Membrane</location>
        <topology evidence="1">Single-pass membrane protein</topology>
    </subcellularLocation>
    <subcellularLocation>
        <location evidence="7">Plastid</location>
        <location evidence="7">Chloroplast thylakoid membrane</location>
        <topology evidence="7">Single-pass membrane protein</topology>
    </subcellularLocation>
</comment>
<evidence type="ECO:0000313" key="8">
    <source>
        <dbReference type="EMBL" id="QBX98436.1"/>
    </source>
</evidence>
<feature type="transmembrane region" description="Helical" evidence="7">
    <location>
        <begin position="6"/>
        <end position="28"/>
    </location>
</feature>
<keyword evidence="8" id="KW-0934">Plastid</keyword>
<evidence type="ECO:0000256" key="3">
    <source>
        <dbReference type="ARBA" id="ARBA00022692"/>
    </source>
</evidence>
<dbReference type="NCBIfam" id="NF010239">
    <property type="entry name" value="PRK13686.1"/>
    <property type="match status" value="1"/>
</dbReference>
<dbReference type="GO" id="GO:0009523">
    <property type="term" value="C:photosystem II"/>
    <property type="evidence" value="ECO:0007669"/>
    <property type="project" value="UniProtKB-KW"/>
</dbReference>
<keyword evidence="8" id="KW-0150">Chloroplast</keyword>
<keyword evidence="3 7" id="KW-0812">Transmembrane</keyword>
<comment type="subunit">
    <text evidence="7">PSII is composed of 1 copy each of membrane proteins PsbA, PsbB, PsbC, PsbD, PsbE, PsbF, PsbH, PsbI, PsbJ, PsbK, PsbL, PsbM, PsbT, PsbX, PsbY, PsbZ, Psb30/Ycf12, peripheral proteins of the oxygen-evolving complex and a large number of cofactors. It forms dimeric complexes.</text>
</comment>
<dbReference type="AlphaFoldDB" id="A0A4D6C3W4"/>
<proteinExistence type="inferred from homology"/>
<dbReference type="GO" id="GO:0009535">
    <property type="term" value="C:chloroplast thylakoid membrane"/>
    <property type="evidence" value="ECO:0007669"/>
    <property type="project" value="UniProtKB-SubCell"/>
</dbReference>
<name>A0A4D6C3W4_9CHLO</name>
<accession>A0A4D6C3W4</accession>
<evidence type="ECO:0000256" key="7">
    <source>
        <dbReference type="HAMAP-Rule" id="MF_01329"/>
    </source>
</evidence>
<keyword evidence="7" id="KW-0793">Thylakoid</keyword>
<evidence type="ECO:0000256" key="1">
    <source>
        <dbReference type="ARBA" id="ARBA00004167"/>
    </source>
</evidence>
<evidence type="ECO:0000256" key="2">
    <source>
        <dbReference type="ARBA" id="ARBA00022531"/>
    </source>
</evidence>
<dbReference type="InterPro" id="IPR010284">
    <property type="entry name" value="PSII_Ycf12_core-subunit"/>
</dbReference>